<reference evidence="2 3" key="1">
    <citation type="submission" date="2016-11" db="EMBL/GenBank/DDBJ databases">
        <authorList>
            <person name="Jaros S."/>
            <person name="Januszkiewicz K."/>
            <person name="Wedrychowicz H."/>
        </authorList>
    </citation>
    <scope>NUCLEOTIDE SEQUENCE [LARGE SCALE GENOMIC DNA]</scope>
    <source>
        <strain evidence="2 3">DSM 19980</strain>
    </source>
</reference>
<keyword evidence="1" id="KW-0732">Signal</keyword>
<dbReference type="Proteomes" id="UP000184346">
    <property type="component" value="Unassembled WGS sequence"/>
</dbReference>
<evidence type="ECO:0000313" key="3">
    <source>
        <dbReference type="Proteomes" id="UP000184346"/>
    </source>
</evidence>
<feature type="signal peptide" evidence="1">
    <location>
        <begin position="1"/>
        <end position="26"/>
    </location>
</feature>
<dbReference type="EMBL" id="FQUJ01000007">
    <property type="protein sequence ID" value="SHF14750.1"/>
    <property type="molecule type" value="Genomic_DNA"/>
</dbReference>
<gene>
    <name evidence="2" type="ORF">SAMN02745148_01921</name>
</gene>
<evidence type="ECO:0000256" key="1">
    <source>
        <dbReference type="SAM" id="SignalP"/>
    </source>
</evidence>
<dbReference type="STRING" id="1121942.SAMN02745148_01921"/>
<keyword evidence="3" id="KW-1185">Reference proteome</keyword>
<evidence type="ECO:0000313" key="2">
    <source>
        <dbReference type="EMBL" id="SHF14750.1"/>
    </source>
</evidence>
<organism evidence="2 3">
    <name type="scientific">Modicisalibacter ilicicola DSM 19980</name>
    <dbReference type="NCBI Taxonomy" id="1121942"/>
    <lineage>
        <taxon>Bacteria</taxon>
        <taxon>Pseudomonadati</taxon>
        <taxon>Pseudomonadota</taxon>
        <taxon>Gammaproteobacteria</taxon>
        <taxon>Oceanospirillales</taxon>
        <taxon>Halomonadaceae</taxon>
        <taxon>Modicisalibacter</taxon>
    </lineage>
</organism>
<accession>A0A1M4Z9P2</accession>
<feature type="chain" id="PRO_5012680088" description="Glucose-inhibited division protein B" evidence="1">
    <location>
        <begin position="27"/>
        <end position="119"/>
    </location>
</feature>
<sequence>MRGSLMHLRHTRGVIGILVIALVACADDKPADVSLSVLATRQAAYSGKQVDTRGVVRTFETPRHYWIEDDDLNRVEVLPAERIAPYLGERVRVGGRFHYAPSEGRRLEVERIEVIDGTR</sequence>
<dbReference type="AlphaFoldDB" id="A0A1M4Z9P2"/>
<dbReference type="PROSITE" id="PS51257">
    <property type="entry name" value="PROKAR_LIPOPROTEIN"/>
    <property type="match status" value="1"/>
</dbReference>
<name>A0A1M4Z9P2_9GAMM</name>
<protein>
    <recommendedName>
        <fullName evidence="4">Glucose-inhibited division protein B</fullName>
    </recommendedName>
</protein>
<evidence type="ECO:0008006" key="4">
    <source>
        <dbReference type="Google" id="ProtNLM"/>
    </source>
</evidence>
<proteinExistence type="predicted"/>